<keyword evidence="3" id="KW-1185">Reference proteome</keyword>
<keyword evidence="1" id="KW-0472">Membrane</keyword>
<feature type="transmembrane region" description="Helical" evidence="1">
    <location>
        <begin position="37"/>
        <end position="69"/>
    </location>
</feature>
<proteinExistence type="predicted"/>
<gene>
    <name evidence="2" type="ORF">SAMN05444349_13042</name>
</gene>
<evidence type="ECO:0000313" key="2">
    <source>
        <dbReference type="EMBL" id="SHF69417.1"/>
    </source>
</evidence>
<protein>
    <submittedName>
        <fullName evidence="2">Putative Holin-X, holin superfamily III</fullName>
    </submittedName>
</protein>
<evidence type="ECO:0000256" key="1">
    <source>
        <dbReference type="SAM" id="Phobius"/>
    </source>
</evidence>
<dbReference type="Proteomes" id="UP000184436">
    <property type="component" value="Unassembled WGS sequence"/>
</dbReference>
<feature type="transmembrane region" description="Helical" evidence="1">
    <location>
        <begin position="75"/>
        <end position="97"/>
    </location>
</feature>
<reference evidence="2 3" key="1">
    <citation type="submission" date="2016-11" db="EMBL/GenBank/DDBJ databases">
        <authorList>
            <person name="Jaros S."/>
            <person name="Januszkiewicz K."/>
            <person name="Wedrychowicz H."/>
        </authorList>
    </citation>
    <scope>NUCLEOTIDE SEQUENCE [LARGE SCALE GENOMIC DNA]</scope>
    <source>
        <strain evidence="2 3">DSM 26883</strain>
    </source>
</reference>
<sequence>MFADDKSIENFQQLFFEFKKYLELQKEYTKLEITEKLAILLSTLIMVLVLIILAMVALFYLLFALAYILEPIVGGLMISFSIIAGINILLIIAVIIFRKRLIISPMVNFLAGLILTDSNK</sequence>
<dbReference type="RefSeq" id="WP_025075633.1">
    <property type="nucleotide sequence ID" value="NZ_FQVD01000030.1"/>
</dbReference>
<accession>A0A1M5DR07</accession>
<dbReference type="OrthoDB" id="1093399at2"/>
<name>A0A1M5DR07_9BACE</name>
<keyword evidence="1" id="KW-0812">Transmembrane</keyword>
<dbReference type="EMBL" id="FQVD01000030">
    <property type="protein sequence ID" value="SHF69417.1"/>
    <property type="molecule type" value="Genomic_DNA"/>
</dbReference>
<dbReference type="AlphaFoldDB" id="A0A1M5DR07"/>
<organism evidence="2 3">
    <name type="scientific">Bacteroides faecichinchillae</name>
    <dbReference type="NCBI Taxonomy" id="871325"/>
    <lineage>
        <taxon>Bacteria</taxon>
        <taxon>Pseudomonadati</taxon>
        <taxon>Bacteroidota</taxon>
        <taxon>Bacteroidia</taxon>
        <taxon>Bacteroidales</taxon>
        <taxon>Bacteroidaceae</taxon>
        <taxon>Bacteroides</taxon>
    </lineage>
</organism>
<dbReference type="STRING" id="871325.SAMN05444349_13042"/>
<keyword evidence="1" id="KW-1133">Transmembrane helix</keyword>
<evidence type="ECO:0000313" key="3">
    <source>
        <dbReference type="Proteomes" id="UP000184436"/>
    </source>
</evidence>